<dbReference type="AlphaFoldDB" id="A0A8J7H3Q4"/>
<dbReference type="Gene3D" id="6.10.140.2180">
    <property type="match status" value="1"/>
</dbReference>
<protein>
    <submittedName>
        <fullName evidence="2">Helix-turn-helix domain-containing protein</fullName>
    </submittedName>
</protein>
<dbReference type="InterPro" id="IPR001845">
    <property type="entry name" value="HTH_ArsR_DNA-bd_dom"/>
</dbReference>
<sequence length="186" mass="21586">MNTEALKSMMNPIRLKIVQEISLKGTATTKEIAQICGDIPQATLYRHLNALLKQNIIEVVSENQVRGILEKVYAIKENPQEDIDKRVNELSKQEVTELFTQFIISLLSDFEHYMSGKKSINIIEDKAGFRSYPLFLTDDEFMEMMGEIHESIQKRLENKPSSDRKLRKLSTITIPYHQKRRNNNES</sequence>
<dbReference type="Pfam" id="PF12840">
    <property type="entry name" value="HTH_20"/>
    <property type="match status" value="1"/>
</dbReference>
<dbReference type="SUPFAM" id="SSF46785">
    <property type="entry name" value="Winged helix' DNA-binding domain"/>
    <property type="match status" value="1"/>
</dbReference>
<gene>
    <name evidence="2" type="ORF">I5677_12965</name>
</gene>
<dbReference type="InterPro" id="IPR036388">
    <property type="entry name" value="WH-like_DNA-bd_sf"/>
</dbReference>
<reference evidence="2" key="1">
    <citation type="submission" date="2020-12" db="EMBL/GenBank/DDBJ databases">
        <title>M. sibirica DSM 26468T genome.</title>
        <authorList>
            <person name="Thieme N."/>
            <person name="Rettenmaier R."/>
            <person name="Zverlov V."/>
            <person name="Liebl W."/>
        </authorList>
    </citation>
    <scope>NUCLEOTIDE SEQUENCE</scope>
    <source>
        <strain evidence="2">DSM 26468</strain>
    </source>
</reference>
<evidence type="ECO:0000313" key="3">
    <source>
        <dbReference type="Proteomes" id="UP000623269"/>
    </source>
</evidence>
<dbReference type="NCBIfam" id="NF005061">
    <property type="entry name" value="PRK06474.1"/>
    <property type="match status" value="1"/>
</dbReference>
<accession>A0A8J7H3Q4</accession>
<dbReference type="Gene3D" id="1.10.10.10">
    <property type="entry name" value="Winged helix-like DNA-binding domain superfamily/Winged helix DNA-binding domain"/>
    <property type="match status" value="1"/>
</dbReference>
<dbReference type="CDD" id="cd00090">
    <property type="entry name" value="HTH_ARSR"/>
    <property type="match status" value="1"/>
</dbReference>
<keyword evidence="3" id="KW-1185">Reference proteome</keyword>
<dbReference type="RefSeq" id="WP_197662052.1">
    <property type="nucleotide sequence ID" value="NZ_JAEAGR010000014.1"/>
</dbReference>
<comment type="caution">
    <text evidence="2">The sequence shown here is derived from an EMBL/GenBank/DDBJ whole genome shotgun (WGS) entry which is preliminary data.</text>
</comment>
<dbReference type="InterPro" id="IPR036390">
    <property type="entry name" value="WH_DNA-bd_sf"/>
</dbReference>
<organism evidence="2 3">
    <name type="scientific">Mobilitalea sibirica</name>
    <dbReference type="NCBI Taxonomy" id="1462919"/>
    <lineage>
        <taxon>Bacteria</taxon>
        <taxon>Bacillati</taxon>
        <taxon>Bacillota</taxon>
        <taxon>Clostridia</taxon>
        <taxon>Lachnospirales</taxon>
        <taxon>Lachnospiraceae</taxon>
        <taxon>Mobilitalea</taxon>
    </lineage>
</organism>
<proteinExistence type="predicted"/>
<evidence type="ECO:0000259" key="1">
    <source>
        <dbReference type="SMART" id="SM00418"/>
    </source>
</evidence>
<name>A0A8J7H3Q4_9FIRM</name>
<feature type="domain" description="HTH arsR-type" evidence="1">
    <location>
        <begin position="4"/>
        <end position="92"/>
    </location>
</feature>
<dbReference type="EMBL" id="JAEAGR010000014">
    <property type="protein sequence ID" value="MBH1941807.1"/>
    <property type="molecule type" value="Genomic_DNA"/>
</dbReference>
<dbReference type="InterPro" id="IPR011991">
    <property type="entry name" value="ArsR-like_HTH"/>
</dbReference>
<dbReference type="GO" id="GO:0003700">
    <property type="term" value="F:DNA-binding transcription factor activity"/>
    <property type="evidence" value="ECO:0007669"/>
    <property type="project" value="InterPro"/>
</dbReference>
<dbReference type="Proteomes" id="UP000623269">
    <property type="component" value="Unassembled WGS sequence"/>
</dbReference>
<evidence type="ECO:0000313" key="2">
    <source>
        <dbReference type="EMBL" id="MBH1941807.1"/>
    </source>
</evidence>
<dbReference type="SMART" id="SM00418">
    <property type="entry name" value="HTH_ARSR"/>
    <property type="match status" value="1"/>
</dbReference>